<evidence type="ECO:0000256" key="1">
    <source>
        <dbReference type="ARBA" id="ARBA00004651"/>
    </source>
</evidence>
<proteinExistence type="predicted"/>
<sequence>MRVSLSSLRYVLARTAQVLPVAFLVIVLNFILMKTVPGDMADVIAGEAGAATPEFMAQLRAQFGSDQPLPSQFLSYVGKVLTLDLGWSFRHNAPVATLIAERVPATLALMSTALLLSALLGAWLGAVAGVTRWRWLDRLISALGALGFAVPLFWLGLMAIVLFSVTLGWLPSGGMQQLGASHQGWAKAWDLARHLALPVLCLTLHYTAVYIRLMRESVRDVSQLDHVRTARAKGASRRRLVWRHIVPNALLPMVTMTGLQFGALLSGSVTVETVFAWPGLGQLALSAVSARDINLLLGILLVSALFVVLVNLFTDLLYAVLDPRIDMTGGRA</sequence>
<evidence type="ECO:0000313" key="10">
    <source>
        <dbReference type="EMBL" id="VFR48606.1"/>
    </source>
</evidence>
<dbReference type="Pfam" id="PF00528">
    <property type="entry name" value="BPD_transp_1"/>
    <property type="match status" value="1"/>
</dbReference>
<protein>
    <submittedName>
        <fullName evidence="13">Oligopeptide transport system permease protein OppB (TC 3.A.1.5.1)</fullName>
    </submittedName>
</protein>
<dbReference type="EMBL" id="CAADHY010000006">
    <property type="protein sequence ID" value="VFR16503.1"/>
    <property type="molecule type" value="Genomic_DNA"/>
</dbReference>
<dbReference type="EMBL" id="CAADIO010000004">
    <property type="protein sequence ID" value="VFR79713.1"/>
    <property type="molecule type" value="Genomic_DNA"/>
</dbReference>
<gene>
    <name evidence="9" type="ORF">AMP9_2218</name>
    <name evidence="10" type="ORF">ANT2_2241</name>
    <name evidence="12" type="ORF">ANT3_2243</name>
    <name evidence="11" type="ORF">BRI6_2364</name>
    <name evidence="14" type="ORF">BRI9_2419</name>
    <name evidence="15" type="ORF">IVO3_2418</name>
    <name evidence="13" type="ORF">RAN3_2234</name>
    <name evidence="16" type="ORF">RAN7_2393</name>
</gene>
<keyword evidence="5 7" id="KW-1133">Transmembrane helix</keyword>
<feature type="transmembrane region" description="Helical" evidence="7">
    <location>
        <begin position="295"/>
        <end position="321"/>
    </location>
</feature>
<dbReference type="Pfam" id="PF19300">
    <property type="entry name" value="BPD_transp_1_N"/>
    <property type="match status" value="1"/>
</dbReference>
<evidence type="ECO:0000256" key="2">
    <source>
        <dbReference type="ARBA" id="ARBA00022448"/>
    </source>
</evidence>
<keyword evidence="4 7" id="KW-0812">Transmembrane</keyword>
<evidence type="ECO:0000313" key="9">
    <source>
        <dbReference type="EMBL" id="VFR16503.1"/>
    </source>
</evidence>
<dbReference type="CDD" id="cd06261">
    <property type="entry name" value="TM_PBP2"/>
    <property type="match status" value="1"/>
</dbReference>
<organism evidence="13">
    <name type="scientific">plant metagenome</name>
    <dbReference type="NCBI Taxonomy" id="1297885"/>
    <lineage>
        <taxon>unclassified sequences</taxon>
        <taxon>metagenomes</taxon>
        <taxon>organismal metagenomes</taxon>
    </lineage>
</organism>
<keyword evidence="3" id="KW-1003">Cell membrane</keyword>
<feature type="transmembrane region" description="Helical" evidence="7">
    <location>
        <begin position="142"/>
        <end position="171"/>
    </location>
</feature>
<dbReference type="InterPro" id="IPR035906">
    <property type="entry name" value="MetI-like_sf"/>
</dbReference>
<evidence type="ECO:0000259" key="8">
    <source>
        <dbReference type="PROSITE" id="PS50928"/>
    </source>
</evidence>
<dbReference type="EMBL" id="CAADIG010000025">
    <property type="protein sequence ID" value="VFR48606.1"/>
    <property type="molecule type" value="Genomic_DNA"/>
</dbReference>
<dbReference type="SUPFAM" id="SSF161098">
    <property type="entry name" value="MetI-like"/>
    <property type="match status" value="1"/>
</dbReference>
<reference evidence="13" key="1">
    <citation type="submission" date="2019-03" db="EMBL/GenBank/DDBJ databases">
        <authorList>
            <person name="Danneels B."/>
        </authorList>
    </citation>
    <scope>NUCLEOTIDE SEQUENCE</scope>
</reference>
<evidence type="ECO:0000256" key="6">
    <source>
        <dbReference type="ARBA" id="ARBA00023136"/>
    </source>
</evidence>
<evidence type="ECO:0000256" key="5">
    <source>
        <dbReference type="ARBA" id="ARBA00022989"/>
    </source>
</evidence>
<evidence type="ECO:0000256" key="4">
    <source>
        <dbReference type="ARBA" id="ARBA00022692"/>
    </source>
</evidence>
<evidence type="ECO:0000313" key="11">
    <source>
        <dbReference type="EMBL" id="VFR56116.1"/>
    </source>
</evidence>
<dbReference type="EMBL" id="CAADIK010000069">
    <property type="protein sequence ID" value="VFR88529.1"/>
    <property type="molecule type" value="Genomic_DNA"/>
</dbReference>
<evidence type="ECO:0000313" key="13">
    <source>
        <dbReference type="EMBL" id="VFR79713.1"/>
    </source>
</evidence>
<dbReference type="InterPro" id="IPR045621">
    <property type="entry name" value="BPD_transp_1_N"/>
</dbReference>
<dbReference type="PANTHER" id="PTHR43163">
    <property type="entry name" value="DIPEPTIDE TRANSPORT SYSTEM PERMEASE PROTEIN DPPB-RELATED"/>
    <property type="match status" value="1"/>
</dbReference>
<dbReference type="AlphaFoldDB" id="A0A484TZ19"/>
<keyword evidence="6 7" id="KW-0472">Membrane</keyword>
<dbReference type="EMBL" id="CAADIP010000027">
    <property type="protein sequence ID" value="VFR91127.1"/>
    <property type="molecule type" value="Genomic_DNA"/>
</dbReference>
<dbReference type="GO" id="GO:0055085">
    <property type="term" value="P:transmembrane transport"/>
    <property type="evidence" value="ECO:0007669"/>
    <property type="project" value="InterPro"/>
</dbReference>
<keyword evidence="2" id="KW-0813">Transport</keyword>
<dbReference type="PANTHER" id="PTHR43163:SF9">
    <property type="entry name" value="ABC TRANSPORTER PERMEASE PROTEIN"/>
    <property type="match status" value="1"/>
</dbReference>
<dbReference type="EMBL" id="CAADIZ010000003">
    <property type="protein sequence ID" value="VFS21091.1"/>
    <property type="molecule type" value="Genomic_DNA"/>
</dbReference>
<evidence type="ECO:0000256" key="7">
    <source>
        <dbReference type="SAM" id="Phobius"/>
    </source>
</evidence>
<dbReference type="InterPro" id="IPR000515">
    <property type="entry name" value="MetI-like"/>
</dbReference>
<feature type="domain" description="ABC transmembrane type-1" evidence="8">
    <location>
        <begin position="103"/>
        <end position="318"/>
    </location>
</feature>
<evidence type="ECO:0000256" key="3">
    <source>
        <dbReference type="ARBA" id="ARBA00022475"/>
    </source>
</evidence>
<feature type="transmembrane region" description="Helical" evidence="7">
    <location>
        <begin position="12"/>
        <end position="32"/>
    </location>
</feature>
<feature type="transmembrane region" description="Helical" evidence="7">
    <location>
        <begin position="107"/>
        <end position="130"/>
    </location>
</feature>
<dbReference type="EMBL" id="CAADII010000053">
    <property type="protein sequence ID" value="VFR56116.1"/>
    <property type="molecule type" value="Genomic_DNA"/>
</dbReference>
<dbReference type="EMBL" id="CAADID010000007">
    <property type="protein sequence ID" value="VFR59556.1"/>
    <property type="molecule type" value="Genomic_DNA"/>
</dbReference>
<comment type="subcellular location">
    <subcellularLocation>
        <location evidence="1">Cell membrane</location>
        <topology evidence="1">Multi-pass membrane protein</topology>
    </subcellularLocation>
</comment>
<evidence type="ECO:0000313" key="12">
    <source>
        <dbReference type="EMBL" id="VFR59556.1"/>
    </source>
</evidence>
<feature type="transmembrane region" description="Helical" evidence="7">
    <location>
        <begin position="191"/>
        <end position="211"/>
    </location>
</feature>
<feature type="transmembrane region" description="Helical" evidence="7">
    <location>
        <begin position="245"/>
        <end position="265"/>
    </location>
</feature>
<dbReference type="GO" id="GO:0005886">
    <property type="term" value="C:plasma membrane"/>
    <property type="evidence" value="ECO:0007669"/>
    <property type="project" value="UniProtKB-SubCell"/>
</dbReference>
<evidence type="ECO:0000313" key="14">
    <source>
        <dbReference type="EMBL" id="VFR88529.1"/>
    </source>
</evidence>
<evidence type="ECO:0000313" key="15">
    <source>
        <dbReference type="EMBL" id="VFR91127.1"/>
    </source>
</evidence>
<name>A0A484TZ19_9ZZZZ</name>
<dbReference type="PROSITE" id="PS50928">
    <property type="entry name" value="ABC_TM1"/>
    <property type="match status" value="1"/>
</dbReference>
<evidence type="ECO:0000313" key="16">
    <source>
        <dbReference type="EMBL" id="VFS21091.1"/>
    </source>
</evidence>
<dbReference type="Gene3D" id="1.10.3720.10">
    <property type="entry name" value="MetI-like"/>
    <property type="match status" value="1"/>
</dbReference>
<accession>A0A484TZ19</accession>